<evidence type="ECO:0000313" key="2">
    <source>
        <dbReference type="Proteomes" id="UP000054097"/>
    </source>
</evidence>
<dbReference type="Proteomes" id="UP000054097">
    <property type="component" value="Unassembled WGS sequence"/>
</dbReference>
<keyword evidence="2" id="KW-1185">Reference proteome</keyword>
<accession>A0A0C3ANF5</accession>
<dbReference type="AlphaFoldDB" id="A0A0C3ANF5"/>
<organism evidence="1 2">
    <name type="scientific">Serendipita vermifera MAFF 305830</name>
    <dbReference type="NCBI Taxonomy" id="933852"/>
    <lineage>
        <taxon>Eukaryota</taxon>
        <taxon>Fungi</taxon>
        <taxon>Dikarya</taxon>
        <taxon>Basidiomycota</taxon>
        <taxon>Agaricomycotina</taxon>
        <taxon>Agaricomycetes</taxon>
        <taxon>Sebacinales</taxon>
        <taxon>Serendipitaceae</taxon>
        <taxon>Serendipita</taxon>
    </lineage>
</organism>
<name>A0A0C3ANF5_SERVB</name>
<protein>
    <submittedName>
        <fullName evidence="1">Uncharacterized protein</fullName>
    </submittedName>
</protein>
<reference evidence="1 2" key="1">
    <citation type="submission" date="2014-04" db="EMBL/GenBank/DDBJ databases">
        <authorList>
            <consortium name="DOE Joint Genome Institute"/>
            <person name="Kuo A."/>
            <person name="Zuccaro A."/>
            <person name="Kohler A."/>
            <person name="Nagy L.G."/>
            <person name="Floudas D."/>
            <person name="Copeland A."/>
            <person name="Barry K.W."/>
            <person name="Cichocki N."/>
            <person name="Veneault-Fourrey C."/>
            <person name="LaButti K."/>
            <person name="Lindquist E.A."/>
            <person name="Lipzen A."/>
            <person name="Lundell T."/>
            <person name="Morin E."/>
            <person name="Murat C."/>
            <person name="Sun H."/>
            <person name="Tunlid A."/>
            <person name="Henrissat B."/>
            <person name="Grigoriev I.V."/>
            <person name="Hibbett D.S."/>
            <person name="Martin F."/>
            <person name="Nordberg H.P."/>
            <person name="Cantor M.N."/>
            <person name="Hua S.X."/>
        </authorList>
    </citation>
    <scope>NUCLEOTIDE SEQUENCE [LARGE SCALE GENOMIC DNA]</scope>
    <source>
        <strain evidence="1 2">MAFF 305830</strain>
    </source>
</reference>
<reference evidence="2" key="2">
    <citation type="submission" date="2015-01" db="EMBL/GenBank/DDBJ databases">
        <title>Evolutionary Origins and Diversification of the Mycorrhizal Mutualists.</title>
        <authorList>
            <consortium name="DOE Joint Genome Institute"/>
            <consortium name="Mycorrhizal Genomics Consortium"/>
            <person name="Kohler A."/>
            <person name="Kuo A."/>
            <person name="Nagy L.G."/>
            <person name="Floudas D."/>
            <person name="Copeland A."/>
            <person name="Barry K.W."/>
            <person name="Cichocki N."/>
            <person name="Veneault-Fourrey C."/>
            <person name="LaButti K."/>
            <person name="Lindquist E.A."/>
            <person name="Lipzen A."/>
            <person name="Lundell T."/>
            <person name="Morin E."/>
            <person name="Murat C."/>
            <person name="Riley R."/>
            <person name="Ohm R."/>
            <person name="Sun H."/>
            <person name="Tunlid A."/>
            <person name="Henrissat B."/>
            <person name="Grigoriev I.V."/>
            <person name="Hibbett D.S."/>
            <person name="Martin F."/>
        </authorList>
    </citation>
    <scope>NUCLEOTIDE SEQUENCE [LARGE SCALE GENOMIC DNA]</scope>
    <source>
        <strain evidence="2">MAFF 305830</strain>
    </source>
</reference>
<sequence>MASTNVLDTILWNLRNSDQAVREKALQSFEDYVRSSRTHGLVIKTLIRRA</sequence>
<gene>
    <name evidence="1" type="ORF">M408DRAFT_123225</name>
</gene>
<proteinExistence type="predicted"/>
<dbReference type="HOGENOM" id="CLU_3125985_0_0_1"/>
<evidence type="ECO:0000313" key="1">
    <source>
        <dbReference type="EMBL" id="KIM20806.1"/>
    </source>
</evidence>
<dbReference type="EMBL" id="KN824407">
    <property type="protein sequence ID" value="KIM20806.1"/>
    <property type="molecule type" value="Genomic_DNA"/>
</dbReference>